<keyword evidence="4" id="KW-0479">Metal-binding</keyword>
<evidence type="ECO:0000313" key="8">
    <source>
        <dbReference type="EMBL" id="KAF6157074.1"/>
    </source>
</evidence>
<dbReference type="GO" id="GO:0046872">
    <property type="term" value="F:metal ion binding"/>
    <property type="evidence" value="ECO:0007669"/>
    <property type="project" value="UniProtKB-KW"/>
</dbReference>
<organism evidence="8 9">
    <name type="scientific">Kingdonia uniflora</name>
    <dbReference type="NCBI Taxonomy" id="39325"/>
    <lineage>
        <taxon>Eukaryota</taxon>
        <taxon>Viridiplantae</taxon>
        <taxon>Streptophyta</taxon>
        <taxon>Embryophyta</taxon>
        <taxon>Tracheophyta</taxon>
        <taxon>Spermatophyta</taxon>
        <taxon>Magnoliopsida</taxon>
        <taxon>Ranunculales</taxon>
        <taxon>Circaeasteraceae</taxon>
        <taxon>Kingdonia</taxon>
    </lineage>
</organism>
<evidence type="ECO:0000256" key="5">
    <source>
        <dbReference type="ARBA" id="ARBA00023002"/>
    </source>
</evidence>
<reference evidence="8 9" key="1">
    <citation type="journal article" date="2020" name="IScience">
        <title>Genome Sequencing of the Endangered Kingdonia uniflora (Circaeasteraceae, Ranunculales) Reveals Potential Mechanisms of Evolutionary Specialization.</title>
        <authorList>
            <person name="Sun Y."/>
            <person name="Deng T."/>
            <person name="Zhang A."/>
            <person name="Moore M.J."/>
            <person name="Landis J.B."/>
            <person name="Lin N."/>
            <person name="Zhang H."/>
            <person name="Zhang X."/>
            <person name="Huang J."/>
            <person name="Zhang X."/>
            <person name="Sun H."/>
            <person name="Wang H."/>
        </authorList>
    </citation>
    <scope>NUCLEOTIDE SEQUENCE [LARGE SCALE GENOMIC DNA]</scope>
    <source>
        <strain evidence="8">TB1705</strain>
        <tissue evidence="8">Leaf</tissue>
    </source>
</reference>
<comment type="similarity">
    <text evidence="2">Belongs to the cytochrome P450 family.</text>
</comment>
<sequence length="377" mass="42103">MFCEIYRISCFAFLYFDGTIIMFARSFHSENIMAFYVELTHFVMSSHPVSANKMLNSMVFVDWPVKESAYELLFDRAMGFAPVSEYWRNLRRTSFTQLFNPRRTVVVAPFLEQNRGKNGNNPQRESLVELKRVLNGAIHGEDVTITGSELSKHHENSLPREDGGAGGLYKGKVSGVEANILWLQGHGGTIVRLGERALGGIDQQGAGGSLGIYLLVDDIIAASAVRDGAFLCVVYIGAAAGGVRRWWYGDKVDGIMRTREASRMRLIDEDDADINEPSTSGRGDWSSNVEELQISIDVPLAIVAPNISLVRRSRCSTRTTHRKRTYEQMDEGSNSAEARQLTAKQKDVIQVMAESMMHLCTTDPKEAVCRAKVVWHQ</sequence>
<evidence type="ECO:0000313" key="9">
    <source>
        <dbReference type="Proteomes" id="UP000541444"/>
    </source>
</evidence>
<accession>A0A7J7MQG5</accession>
<keyword evidence="5" id="KW-0560">Oxidoreductase</keyword>
<evidence type="ECO:0000256" key="7">
    <source>
        <dbReference type="ARBA" id="ARBA00023033"/>
    </source>
</evidence>
<protein>
    <submittedName>
        <fullName evidence="8">Uncharacterized protein</fullName>
    </submittedName>
</protein>
<dbReference type="InterPro" id="IPR051996">
    <property type="entry name" value="Cytochrome_P450_78A"/>
</dbReference>
<dbReference type="AlphaFoldDB" id="A0A7J7MQG5"/>
<dbReference type="PANTHER" id="PTHR47946">
    <property type="entry name" value="CYTOCHROME P450 78A7-RELATED"/>
    <property type="match status" value="1"/>
</dbReference>
<dbReference type="Proteomes" id="UP000541444">
    <property type="component" value="Unassembled WGS sequence"/>
</dbReference>
<keyword evidence="6" id="KW-0408">Iron</keyword>
<evidence type="ECO:0000256" key="1">
    <source>
        <dbReference type="ARBA" id="ARBA00001971"/>
    </source>
</evidence>
<gene>
    <name evidence="8" type="ORF">GIB67_041535</name>
</gene>
<dbReference type="OrthoDB" id="1470350at2759"/>
<evidence type="ECO:0000256" key="3">
    <source>
        <dbReference type="ARBA" id="ARBA00022617"/>
    </source>
</evidence>
<dbReference type="PANTHER" id="PTHR47946:SF14">
    <property type="entry name" value="CYTOCHROME P450 FAMILY PROTEIN"/>
    <property type="match status" value="1"/>
</dbReference>
<dbReference type="GO" id="GO:0004497">
    <property type="term" value="F:monooxygenase activity"/>
    <property type="evidence" value="ECO:0007669"/>
    <property type="project" value="UniProtKB-KW"/>
</dbReference>
<comment type="caution">
    <text evidence="8">The sequence shown here is derived from an EMBL/GenBank/DDBJ whole genome shotgun (WGS) entry which is preliminary data.</text>
</comment>
<evidence type="ECO:0000256" key="6">
    <source>
        <dbReference type="ARBA" id="ARBA00023004"/>
    </source>
</evidence>
<evidence type="ECO:0000256" key="2">
    <source>
        <dbReference type="ARBA" id="ARBA00010617"/>
    </source>
</evidence>
<feature type="non-terminal residue" evidence="8">
    <location>
        <position position="1"/>
    </location>
</feature>
<proteinExistence type="inferred from homology"/>
<keyword evidence="3" id="KW-0349">Heme</keyword>
<dbReference type="EMBL" id="JACGCM010001281">
    <property type="protein sequence ID" value="KAF6157074.1"/>
    <property type="molecule type" value="Genomic_DNA"/>
</dbReference>
<evidence type="ECO:0000256" key="4">
    <source>
        <dbReference type="ARBA" id="ARBA00022723"/>
    </source>
</evidence>
<name>A0A7J7MQG5_9MAGN</name>
<keyword evidence="7" id="KW-0503">Monooxygenase</keyword>
<keyword evidence="9" id="KW-1185">Reference proteome</keyword>
<comment type="cofactor">
    <cofactor evidence="1">
        <name>heme</name>
        <dbReference type="ChEBI" id="CHEBI:30413"/>
    </cofactor>
</comment>